<feature type="domain" description="Glycoside hydrolase family 31 N-terminal" evidence="5">
    <location>
        <begin position="55"/>
        <end position="215"/>
    </location>
</feature>
<comment type="caution">
    <text evidence="8">The sequence shown here is derived from an EMBL/GenBank/DDBJ whole genome shotgun (WGS) entry which is preliminary data.</text>
</comment>
<evidence type="ECO:0000256" key="1">
    <source>
        <dbReference type="ARBA" id="ARBA00007806"/>
    </source>
</evidence>
<dbReference type="InterPro" id="IPR000322">
    <property type="entry name" value="Glyco_hydro_31_TIM"/>
</dbReference>
<dbReference type="PANTHER" id="PTHR43863">
    <property type="entry name" value="HYDROLASE, PUTATIVE (AFU_ORTHOLOGUE AFUA_1G03140)-RELATED"/>
    <property type="match status" value="1"/>
</dbReference>
<gene>
    <name evidence="8" type="ORF">D0Y96_10795</name>
</gene>
<dbReference type="Pfam" id="PF17137">
    <property type="entry name" value="DUF5110"/>
    <property type="match status" value="1"/>
</dbReference>
<organism evidence="8 9">
    <name type="scientific">Paracidobacterium acidisoli</name>
    <dbReference type="NCBI Taxonomy" id="2303751"/>
    <lineage>
        <taxon>Bacteria</taxon>
        <taxon>Pseudomonadati</taxon>
        <taxon>Acidobacteriota</taxon>
        <taxon>Terriglobia</taxon>
        <taxon>Terriglobales</taxon>
        <taxon>Acidobacteriaceae</taxon>
        <taxon>Paracidobacterium</taxon>
    </lineage>
</organism>
<dbReference type="SUPFAM" id="SSF74650">
    <property type="entry name" value="Galactose mutarotase-like"/>
    <property type="match status" value="1"/>
</dbReference>
<dbReference type="CDD" id="cd06591">
    <property type="entry name" value="GH31_xylosidase_XylS"/>
    <property type="match status" value="1"/>
</dbReference>
<evidence type="ECO:0000313" key="9">
    <source>
        <dbReference type="Proteomes" id="UP000264702"/>
    </source>
</evidence>
<evidence type="ECO:0000313" key="8">
    <source>
        <dbReference type="EMBL" id="RFU17166.1"/>
    </source>
</evidence>
<dbReference type="SUPFAM" id="SSF51011">
    <property type="entry name" value="Glycosyl hydrolase domain"/>
    <property type="match status" value="1"/>
</dbReference>
<dbReference type="PANTHER" id="PTHR43863:SF2">
    <property type="entry name" value="MALTASE-GLUCOAMYLASE"/>
    <property type="match status" value="1"/>
</dbReference>
<dbReference type="GO" id="GO:0005975">
    <property type="term" value="P:carbohydrate metabolic process"/>
    <property type="evidence" value="ECO:0007669"/>
    <property type="project" value="InterPro"/>
</dbReference>
<dbReference type="EMBL" id="QVQT01000003">
    <property type="protein sequence ID" value="RFU17166.1"/>
    <property type="molecule type" value="Genomic_DNA"/>
</dbReference>
<evidence type="ECO:0000256" key="3">
    <source>
        <dbReference type="SAM" id="SignalP"/>
    </source>
</evidence>
<dbReference type="GO" id="GO:0030246">
    <property type="term" value="F:carbohydrate binding"/>
    <property type="evidence" value="ECO:0007669"/>
    <property type="project" value="InterPro"/>
</dbReference>
<dbReference type="Proteomes" id="UP000264702">
    <property type="component" value="Unassembled WGS sequence"/>
</dbReference>
<feature type="signal peptide" evidence="3">
    <location>
        <begin position="1"/>
        <end position="28"/>
    </location>
</feature>
<dbReference type="Pfam" id="PF13802">
    <property type="entry name" value="Gal_mutarotas_2"/>
    <property type="match status" value="1"/>
</dbReference>
<keyword evidence="2 8" id="KW-0378">Hydrolase</keyword>
<feature type="domain" description="Glycosyl hydrolase family 31 C-terminal" evidence="7">
    <location>
        <begin position="579"/>
        <end position="664"/>
    </location>
</feature>
<protein>
    <submittedName>
        <fullName evidence="8">Glycoside hydrolase family 31 protein</fullName>
    </submittedName>
</protein>
<dbReference type="InterPro" id="IPR048395">
    <property type="entry name" value="Glyco_hydro_31_C"/>
</dbReference>
<dbReference type="InterPro" id="IPR017853">
    <property type="entry name" value="GH"/>
</dbReference>
<dbReference type="InterPro" id="IPR013780">
    <property type="entry name" value="Glyco_hydro_b"/>
</dbReference>
<feature type="domain" description="DUF5110" evidence="6">
    <location>
        <begin position="680"/>
        <end position="747"/>
    </location>
</feature>
<accession>A0A372IQH8</accession>
<dbReference type="InterPro" id="IPR011013">
    <property type="entry name" value="Gal_mutarotase_sf_dom"/>
</dbReference>
<evidence type="ECO:0000259" key="4">
    <source>
        <dbReference type="Pfam" id="PF01055"/>
    </source>
</evidence>
<keyword evidence="9" id="KW-1185">Reference proteome</keyword>
<dbReference type="InterPro" id="IPR033403">
    <property type="entry name" value="DUF5110"/>
</dbReference>
<evidence type="ECO:0000259" key="5">
    <source>
        <dbReference type="Pfam" id="PF13802"/>
    </source>
</evidence>
<feature type="domain" description="Glycoside hydrolase family 31 TIM barrel" evidence="4">
    <location>
        <begin position="257"/>
        <end position="570"/>
    </location>
</feature>
<dbReference type="InterPro" id="IPR051816">
    <property type="entry name" value="Glycosyl_Hydrolase_31"/>
</dbReference>
<dbReference type="Gene3D" id="2.60.40.1180">
    <property type="entry name" value="Golgi alpha-mannosidase II"/>
    <property type="match status" value="2"/>
</dbReference>
<keyword evidence="2" id="KW-0326">Glycosidase</keyword>
<dbReference type="SUPFAM" id="SSF51445">
    <property type="entry name" value="(Trans)glycosidases"/>
    <property type="match status" value="1"/>
</dbReference>
<evidence type="ECO:0000256" key="2">
    <source>
        <dbReference type="RuleBase" id="RU361185"/>
    </source>
</evidence>
<dbReference type="Gene3D" id="3.20.20.80">
    <property type="entry name" value="Glycosidases"/>
    <property type="match status" value="1"/>
</dbReference>
<feature type="chain" id="PRO_5016828734" evidence="3">
    <location>
        <begin position="29"/>
        <end position="780"/>
    </location>
</feature>
<proteinExistence type="inferred from homology"/>
<dbReference type="Pfam" id="PF21365">
    <property type="entry name" value="Glyco_hydro_31_3rd"/>
    <property type="match status" value="1"/>
</dbReference>
<dbReference type="InterPro" id="IPR025887">
    <property type="entry name" value="Glyco_hydro_31_N_dom"/>
</dbReference>
<evidence type="ECO:0000259" key="7">
    <source>
        <dbReference type="Pfam" id="PF21365"/>
    </source>
</evidence>
<dbReference type="GO" id="GO:0004553">
    <property type="term" value="F:hydrolase activity, hydrolyzing O-glycosyl compounds"/>
    <property type="evidence" value="ECO:0007669"/>
    <property type="project" value="InterPro"/>
</dbReference>
<sequence>MQFFHVSARLRRALAESMMWFLLLPMLAAPCLAQSELTSTAGKTGIVIATKTDTLRIEVCGASILHIIASPHPGKSEALSPTPWITGGCDPAPYHLSETGTSRILTTANIRLEIFPDGSMTFSDSRGNTLLKELGGRTYDQVPSESAGIYHTRSFFQPSDDEAIYGLGQHQSGMFNYRGSSVYLSQTNTDVAVPLFLSTKGYGVLWNTASSTLFDNRTPHMLIMDTTAERSIDYYFIAGPEPDQIIHGYRTLTGSAPMFGKWAYGLFQSKDRYKSQDELLHVAQEYRSKGLPLDTLVQDWHWWTTQGSAEFNAEYPDPKGMFAALHALHLHVMLSIWPTFDSAAPIDAEMRAKTWMLGNTDAYDATNPEAQNLYWKRLAGPLLREGVDAFWLDATEPELSATEHGIPPGGDLYLGRSALFSNIYPYSDSAGIYRNWRATTQEKRAFILTRSGFSGQQHNAAATWSGDVYSTFWSLERQIPAGLNFSISGIPYWTTDIGGYGYPSFKSTEDPAFRELVTRWFEFATFCPLFRMHGHRENNQNELWSFGDDSRILAVYDRLRYRMLPYIYSLAWKVTSEDYTLMRPLVMDWRSDRATWEIGDEYMFGPSLLVAPVTKSHATSRSLYLPSSPRWYDFWTGAEVAAGHHVADAPLDRIPLYVPAGTILPLGPEVQYAAQDQDAPLELRIYPGANGDFRLYEDAGDGYGYEHGERAIIPLRWDDAHFTLTIGAREGAYPGMAKSRQFRIILVRPGHGTGEEVTTTAEQEVSYSGAPVEVHIRRRN</sequence>
<name>A0A372IQH8_9BACT</name>
<dbReference type="AlphaFoldDB" id="A0A372IQH8"/>
<comment type="similarity">
    <text evidence="1 2">Belongs to the glycosyl hydrolase 31 family.</text>
</comment>
<evidence type="ECO:0000259" key="6">
    <source>
        <dbReference type="Pfam" id="PF17137"/>
    </source>
</evidence>
<dbReference type="CDD" id="cd14752">
    <property type="entry name" value="GH31_N"/>
    <property type="match status" value="1"/>
</dbReference>
<reference evidence="8 9" key="1">
    <citation type="submission" date="2018-08" db="EMBL/GenBank/DDBJ databases">
        <title>Acidipila sp. 4G-K13, an acidobacterium isolated from forest soil.</title>
        <authorList>
            <person name="Gao Z.-H."/>
            <person name="Qiu L.-H."/>
        </authorList>
    </citation>
    <scope>NUCLEOTIDE SEQUENCE [LARGE SCALE GENOMIC DNA]</scope>
    <source>
        <strain evidence="8 9">4G-K13</strain>
    </source>
</reference>
<dbReference type="Gene3D" id="2.60.40.1760">
    <property type="entry name" value="glycosyl hydrolase (family 31)"/>
    <property type="match status" value="1"/>
</dbReference>
<keyword evidence="3" id="KW-0732">Signal</keyword>
<dbReference type="Pfam" id="PF01055">
    <property type="entry name" value="Glyco_hydro_31_2nd"/>
    <property type="match status" value="1"/>
</dbReference>